<proteinExistence type="predicted"/>
<dbReference type="InterPro" id="IPR000305">
    <property type="entry name" value="GIY-YIG_endonuc"/>
</dbReference>
<dbReference type="AlphaFoldDB" id="A0A920BT31"/>
<gene>
    <name evidence="2" type="ORF">J27TS8_08550</name>
</gene>
<sequence length="125" mass="14326">MVEIINPSHTLYSIHLHISDEIKVEVGKLGSILFKKGEYIYVGSAKRNIITRINRHIKEEKLQKWHFDYLRPHGIITKIITYETSIGECQLAEKLRKESGGCWPVKKFGSTDCKCPSHLIFVASS</sequence>
<organism evidence="2 3">
    <name type="scientific">Robertmurraya siralis</name>
    <dbReference type="NCBI Taxonomy" id="77777"/>
    <lineage>
        <taxon>Bacteria</taxon>
        <taxon>Bacillati</taxon>
        <taxon>Bacillota</taxon>
        <taxon>Bacilli</taxon>
        <taxon>Bacillales</taxon>
        <taxon>Bacillaceae</taxon>
        <taxon>Robertmurraya</taxon>
    </lineage>
</organism>
<comment type="caution">
    <text evidence="2">The sequence shown here is derived from an EMBL/GenBank/DDBJ whole genome shotgun (WGS) entry which is preliminary data.</text>
</comment>
<dbReference type="SMART" id="SM00465">
    <property type="entry name" value="GIYc"/>
    <property type="match status" value="1"/>
</dbReference>
<evidence type="ECO:0000313" key="3">
    <source>
        <dbReference type="Proteomes" id="UP000682111"/>
    </source>
</evidence>
<feature type="domain" description="GIY-YIG" evidence="1">
    <location>
        <begin position="26"/>
        <end position="123"/>
    </location>
</feature>
<dbReference type="EMBL" id="BORC01000001">
    <property type="protein sequence ID" value="GIN60862.1"/>
    <property type="molecule type" value="Genomic_DNA"/>
</dbReference>
<dbReference type="CDD" id="cd10441">
    <property type="entry name" value="GIY-YIG_COG1833"/>
    <property type="match status" value="1"/>
</dbReference>
<dbReference type="InterPro" id="IPR002837">
    <property type="entry name" value="DUF123"/>
</dbReference>
<dbReference type="Proteomes" id="UP000682111">
    <property type="component" value="Unassembled WGS sequence"/>
</dbReference>
<dbReference type="PANTHER" id="PTHR37460:SF1">
    <property type="entry name" value="ENDONUCLEASE III"/>
    <property type="match status" value="1"/>
</dbReference>
<accession>A0A920BT31</accession>
<name>A0A920BT31_9BACI</name>
<evidence type="ECO:0000313" key="2">
    <source>
        <dbReference type="EMBL" id="GIN60862.1"/>
    </source>
</evidence>
<evidence type="ECO:0000259" key="1">
    <source>
        <dbReference type="SMART" id="SM00465"/>
    </source>
</evidence>
<reference evidence="2" key="1">
    <citation type="submission" date="2021-03" db="EMBL/GenBank/DDBJ databases">
        <title>Antimicrobial resistance genes in bacteria isolated from Japanese honey, and their potential for conferring macrolide and lincosamide resistance in the American foulbrood pathogen Paenibacillus larvae.</title>
        <authorList>
            <person name="Okamoto M."/>
            <person name="Kumagai M."/>
            <person name="Kanamori H."/>
            <person name="Takamatsu D."/>
        </authorList>
    </citation>
    <scope>NUCLEOTIDE SEQUENCE</scope>
    <source>
        <strain evidence="2">J27TS8</strain>
    </source>
</reference>
<keyword evidence="3" id="KW-1185">Reference proteome</keyword>
<dbReference type="Pfam" id="PF01986">
    <property type="entry name" value="DUF123"/>
    <property type="match status" value="1"/>
</dbReference>
<dbReference type="PANTHER" id="PTHR37460">
    <property type="entry name" value="ENDONUCLEASE III"/>
    <property type="match status" value="1"/>
</dbReference>
<protein>
    <recommendedName>
        <fullName evidence="1">GIY-YIG domain-containing protein</fullName>
    </recommendedName>
</protein>
<dbReference type="RefSeq" id="WP_212933261.1">
    <property type="nucleotide sequence ID" value="NZ_BORC01000001.1"/>
</dbReference>